<comment type="caution">
    <text evidence="1">The sequence shown here is derived from an EMBL/GenBank/DDBJ whole genome shotgun (WGS) entry which is preliminary data.</text>
</comment>
<reference evidence="1" key="1">
    <citation type="submission" date="2022-08" db="EMBL/GenBank/DDBJ databases">
        <title>Genome Sequence of Fusarium decemcellulare.</title>
        <authorList>
            <person name="Buettner E."/>
        </authorList>
    </citation>
    <scope>NUCLEOTIDE SEQUENCE</scope>
    <source>
        <strain evidence="1">Babe19</strain>
    </source>
</reference>
<name>A0ACC1RC72_9HYPO</name>
<dbReference type="EMBL" id="JANRMS010004576">
    <property type="protein sequence ID" value="KAJ3507687.1"/>
    <property type="molecule type" value="Genomic_DNA"/>
</dbReference>
<keyword evidence="2" id="KW-1185">Reference proteome</keyword>
<evidence type="ECO:0000313" key="1">
    <source>
        <dbReference type="EMBL" id="KAJ3507687.1"/>
    </source>
</evidence>
<gene>
    <name evidence="1" type="ORF">NM208_g15926</name>
</gene>
<sequence length="129" mass="14101">MPGITKPDSAFLVATDSSGGMVATIGVAKRGPDVARFFMLAVDQGRHRGGIGRQVLGYAEDYCQRVWGVDKIGLDALSVRKELIAWYLRCGFRKTGELTPFPADKINGRAVGEDLYFVEMEKDLKTGSD</sequence>
<dbReference type="Proteomes" id="UP001148629">
    <property type="component" value="Unassembled WGS sequence"/>
</dbReference>
<evidence type="ECO:0000313" key="2">
    <source>
        <dbReference type="Proteomes" id="UP001148629"/>
    </source>
</evidence>
<protein>
    <submittedName>
        <fullName evidence="1">Uncharacterized protein</fullName>
    </submittedName>
</protein>
<organism evidence="1 2">
    <name type="scientific">Fusarium decemcellulare</name>
    <dbReference type="NCBI Taxonomy" id="57161"/>
    <lineage>
        <taxon>Eukaryota</taxon>
        <taxon>Fungi</taxon>
        <taxon>Dikarya</taxon>
        <taxon>Ascomycota</taxon>
        <taxon>Pezizomycotina</taxon>
        <taxon>Sordariomycetes</taxon>
        <taxon>Hypocreomycetidae</taxon>
        <taxon>Hypocreales</taxon>
        <taxon>Nectriaceae</taxon>
        <taxon>Fusarium</taxon>
        <taxon>Fusarium decemcellulare species complex</taxon>
    </lineage>
</organism>
<proteinExistence type="predicted"/>
<accession>A0ACC1RC72</accession>